<dbReference type="Pfam" id="PF00069">
    <property type="entry name" value="Pkinase"/>
    <property type="match status" value="1"/>
</dbReference>
<gene>
    <name evidence="2" type="ORF">P167DRAFT_576718</name>
</gene>
<dbReference type="AlphaFoldDB" id="A0A3N4KLA4"/>
<name>A0A3N4KLA4_9PEZI</name>
<dbReference type="GO" id="GO:0005524">
    <property type="term" value="F:ATP binding"/>
    <property type="evidence" value="ECO:0007669"/>
    <property type="project" value="InterPro"/>
</dbReference>
<dbReference type="PROSITE" id="PS00108">
    <property type="entry name" value="PROTEIN_KINASE_ST"/>
    <property type="match status" value="1"/>
</dbReference>
<dbReference type="OrthoDB" id="3650351at2759"/>
<sequence length="249" mass="27930">MEYIEQGDLMALVERQRLSEEEGKSIGQQLVEGLDIMPSNYLCHRDLKPVNIIVVSSSAGLLRVKLADFGSAKSAVGTRLRTELGTEGYIATEVLNYGDSDTSTYTFKADLWSLGCVLLYVLTNKLLLRRYRPYFRYTTGVVPFPRQELDENDICELGIQFITELMTPEPEKRLSASQALVHTWFVGGGSRSGGLDEELQRNIQCECESLWIALFIVFLLPKLTIDFTTCSTGAFPKRTRNAGIFAPPR</sequence>
<dbReference type="EMBL" id="ML119146">
    <property type="protein sequence ID" value="RPB10082.1"/>
    <property type="molecule type" value="Genomic_DNA"/>
</dbReference>
<dbReference type="InterPro" id="IPR011009">
    <property type="entry name" value="Kinase-like_dom_sf"/>
</dbReference>
<evidence type="ECO:0000313" key="3">
    <source>
        <dbReference type="Proteomes" id="UP000277580"/>
    </source>
</evidence>
<evidence type="ECO:0000259" key="1">
    <source>
        <dbReference type="PROSITE" id="PS50011"/>
    </source>
</evidence>
<dbReference type="PROSITE" id="PS50011">
    <property type="entry name" value="PROTEIN_KINASE_DOM"/>
    <property type="match status" value="1"/>
</dbReference>
<dbReference type="STRING" id="1392247.A0A3N4KLA4"/>
<dbReference type="Proteomes" id="UP000277580">
    <property type="component" value="Unassembled WGS sequence"/>
</dbReference>
<proteinExistence type="predicted"/>
<reference evidence="2 3" key="1">
    <citation type="journal article" date="2018" name="Nat. Ecol. Evol.">
        <title>Pezizomycetes genomes reveal the molecular basis of ectomycorrhizal truffle lifestyle.</title>
        <authorList>
            <person name="Murat C."/>
            <person name="Payen T."/>
            <person name="Noel B."/>
            <person name="Kuo A."/>
            <person name="Morin E."/>
            <person name="Chen J."/>
            <person name="Kohler A."/>
            <person name="Krizsan K."/>
            <person name="Balestrini R."/>
            <person name="Da Silva C."/>
            <person name="Montanini B."/>
            <person name="Hainaut M."/>
            <person name="Levati E."/>
            <person name="Barry K.W."/>
            <person name="Belfiori B."/>
            <person name="Cichocki N."/>
            <person name="Clum A."/>
            <person name="Dockter R.B."/>
            <person name="Fauchery L."/>
            <person name="Guy J."/>
            <person name="Iotti M."/>
            <person name="Le Tacon F."/>
            <person name="Lindquist E.A."/>
            <person name="Lipzen A."/>
            <person name="Malagnac F."/>
            <person name="Mello A."/>
            <person name="Molinier V."/>
            <person name="Miyauchi S."/>
            <person name="Poulain J."/>
            <person name="Riccioni C."/>
            <person name="Rubini A."/>
            <person name="Sitrit Y."/>
            <person name="Splivallo R."/>
            <person name="Traeger S."/>
            <person name="Wang M."/>
            <person name="Zifcakova L."/>
            <person name="Wipf D."/>
            <person name="Zambonelli A."/>
            <person name="Paolocci F."/>
            <person name="Nowrousian M."/>
            <person name="Ottonello S."/>
            <person name="Baldrian P."/>
            <person name="Spatafora J.W."/>
            <person name="Henrissat B."/>
            <person name="Nagy L.G."/>
            <person name="Aury J.M."/>
            <person name="Wincker P."/>
            <person name="Grigoriev I.V."/>
            <person name="Bonfante P."/>
            <person name="Martin F.M."/>
        </authorList>
    </citation>
    <scope>NUCLEOTIDE SEQUENCE [LARGE SCALE GENOMIC DNA]</scope>
    <source>
        <strain evidence="2 3">CCBAS932</strain>
    </source>
</reference>
<protein>
    <submittedName>
        <fullName evidence="2">Kinase-like protein</fullName>
    </submittedName>
</protein>
<accession>A0A3N4KLA4</accession>
<dbReference type="SUPFAM" id="SSF56112">
    <property type="entry name" value="Protein kinase-like (PK-like)"/>
    <property type="match status" value="1"/>
</dbReference>
<dbReference type="PANTHER" id="PTHR24347">
    <property type="entry name" value="SERINE/THREONINE-PROTEIN KINASE"/>
    <property type="match status" value="1"/>
</dbReference>
<dbReference type="InterPro" id="IPR000719">
    <property type="entry name" value="Prot_kinase_dom"/>
</dbReference>
<dbReference type="InterPro" id="IPR008271">
    <property type="entry name" value="Ser/Thr_kinase_AS"/>
</dbReference>
<keyword evidence="3" id="KW-1185">Reference proteome</keyword>
<dbReference type="SMART" id="SM00220">
    <property type="entry name" value="S_TKc"/>
    <property type="match status" value="1"/>
</dbReference>
<dbReference type="InParanoid" id="A0A3N4KLA4"/>
<keyword evidence="2" id="KW-0808">Transferase</keyword>
<keyword evidence="2" id="KW-0418">Kinase</keyword>
<evidence type="ECO:0000313" key="2">
    <source>
        <dbReference type="EMBL" id="RPB10082.1"/>
    </source>
</evidence>
<feature type="domain" description="Protein kinase" evidence="1">
    <location>
        <begin position="1"/>
        <end position="185"/>
    </location>
</feature>
<organism evidence="2 3">
    <name type="scientific">Morchella conica CCBAS932</name>
    <dbReference type="NCBI Taxonomy" id="1392247"/>
    <lineage>
        <taxon>Eukaryota</taxon>
        <taxon>Fungi</taxon>
        <taxon>Dikarya</taxon>
        <taxon>Ascomycota</taxon>
        <taxon>Pezizomycotina</taxon>
        <taxon>Pezizomycetes</taxon>
        <taxon>Pezizales</taxon>
        <taxon>Morchellaceae</taxon>
        <taxon>Morchella</taxon>
    </lineage>
</organism>
<dbReference type="GO" id="GO:0004672">
    <property type="term" value="F:protein kinase activity"/>
    <property type="evidence" value="ECO:0007669"/>
    <property type="project" value="InterPro"/>
</dbReference>
<dbReference type="Gene3D" id="1.10.510.10">
    <property type="entry name" value="Transferase(Phosphotransferase) domain 1"/>
    <property type="match status" value="1"/>
</dbReference>